<keyword evidence="3" id="KW-1185">Reference proteome</keyword>
<dbReference type="Gene3D" id="3.90.1200.10">
    <property type="match status" value="1"/>
</dbReference>
<comment type="caution">
    <text evidence="2">The sequence shown here is derived from an EMBL/GenBank/DDBJ whole genome shotgun (WGS) entry which is preliminary data.</text>
</comment>
<evidence type="ECO:0000313" key="2">
    <source>
        <dbReference type="EMBL" id="GAA4600887.1"/>
    </source>
</evidence>
<dbReference type="Pfam" id="PF01636">
    <property type="entry name" value="APH"/>
    <property type="match status" value="1"/>
</dbReference>
<gene>
    <name evidence="2" type="ORF">GCM10023195_01520</name>
</gene>
<evidence type="ECO:0000259" key="1">
    <source>
        <dbReference type="Pfam" id="PF01636"/>
    </source>
</evidence>
<evidence type="ECO:0000313" key="3">
    <source>
        <dbReference type="Proteomes" id="UP001500212"/>
    </source>
</evidence>
<dbReference type="EMBL" id="BAABHJ010000001">
    <property type="protein sequence ID" value="GAA4600887.1"/>
    <property type="molecule type" value="Genomic_DNA"/>
</dbReference>
<dbReference type="InterPro" id="IPR051678">
    <property type="entry name" value="AGP_Transferase"/>
</dbReference>
<organism evidence="2 3">
    <name type="scientific">Actinoallomurus liliacearum</name>
    <dbReference type="NCBI Taxonomy" id="1080073"/>
    <lineage>
        <taxon>Bacteria</taxon>
        <taxon>Bacillati</taxon>
        <taxon>Actinomycetota</taxon>
        <taxon>Actinomycetes</taxon>
        <taxon>Streptosporangiales</taxon>
        <taxon>Thermomonosporaceae</taxon>
        <taxon>Actinoallomurus</taxon>
    </lineage>
</organism>
<dbReference type="SUPFAM" id="SSF56112">
    <property type="entry name" value="Protein kinase-like (PK-like)"/>
    <property type="match status" value="1"/>
</dbReference>
<accession>A0ABP8TAM1</accession>
<dbReference type="InterPro" id="IPR011009">
    <property type="entry name" value="Kinase-like_dom_sf"/>
</dbReference>
<dbReference type="PANTHER" id="PTHR21310">
    <property type="entry name" value="AMINOGLYCOSIDE PHOSPHOTRANSFERASE-RELATED-RELATED"/>
    <property type="match status" value="1"/>
</dbReference>
<name>A0ABP8TAM1_9ACTN</name>
<proteinExistence type="predicted"/>
<dbReference type="Gene3D" id="3.30.200.20">
    <property type="entry name" value="Phosphorylase Kinase, domain 1"/>
    <property type="match status" value="1"/>
</dbReference>
<sequence>MFCGCRLGAMWGMGQGGQVPTSGTTVQPEILDLLSDRVLDGGPVVGERPLSGGFSTDNVLLRTAGGEAYVLRRYQRRNTCAVEAAVMRRVSPHVPVPEVVLADEDGSLVGEPLLITRFVPGVSGAAVFAGAALEDGPPLAESIATVLAAIGSVTFPAAGFFSGPELRTDAPRPKFCEDLPAFVEDCLAQAPPDLGLSREDRAALVGLAREWAPLVAQVRADPALGPRLVHSDFNPKNLLLRPSGDGWRVSAVLDWEYAFADCALFDVGNLLRFGDELPPGFIERFPSAYREAGGVLPSQWRQASRALDLFAIADLLTRPADHPLAVKAAHLAHSIVAAGR</sequence>
<reference evidence="3" key="1">
    <citation type="journal article" date="2019" name="Int. J. Syst. Evol. Microbiol.">
        <title>The Global Catalogue of Microorganisms (GCM) 10K type strain sequencing project: providing services to taxonomists for standard genome sequencing and annotation.</title>
        <authorList>
            <consortium name="The Broad Institute Genomics Platform"/>
            <consortium name="The Broad Institute Genome Sequencing Center for Infectious Disease"/>
            <person name="Wu L."/>
            <person name="Ma J."/>
        </authorList>
    </citation>
    <scope>NUCLEOTIDE SEQUENCE [LARGE SCALE GENOMIC DNA]</scope>
    <source>
        <strain evidence="3">JCM 17938</strain>
    </source>
</reference>
<protein>
    <recommendedName>
        <fullName evidence="1">Aminoglycoside phosphotransferase domain-containing protein</fullName>
    </recommendedName>
</protein>
<feature type="domain" description="Aminoglycoside phosphotransferase" evidence="1">
    <location>
        <begin position="48"/>
        <end position="290"/>
    </location>
</feature>
<dbReference type="InterPro" id="IPR002575">
    <property type="entry name" value="Aminoglycoside_PTrfase"/>
</dbReference>
<dbReference type="Proteomes" id="UP001500212">
    <property type="component" value="Unassembled WGS sequence"/>
</dbReference>